<sequence>MSSPISSLKKGKKGPLNLPTTVGSNVPYRHHDDPLLEEVTSHLISKKQGILSQHSYISDPKPGAPSDIDLMQTMMSRIAVLEKQNQLQAKQIQDKDRRISVLDDKCRLYQKVNSEETHSPRYVTDLESRCLSLQKQISEMEEFLLDYGMVWVGNQEDDLEDSDDLITITNTAGEMWDPNSSRTNSRAQSNNSNPHNIDFDKILENIKELNVLAGEGETQIEKTKSGARFKRPDPVQLILYQNGIVMFDGPFRSYEEQSTAVCIADLVDGYFPTELQTRYPDGVPFKVVDKRLVIFEQQKPTKVFTGPGQSVGGRFPTLPTYSVCSKQKHSSYNKRRVLSAR</sequence>
<evidence type="ECO:0000256" key="6">
    <source>
        <dbReference type="ARBA" id="ARBA00062345"/>
    </source>
</evidence>
<keyword evidence="3" id="KW-0175">Coiled coil</keyword>
<evidence type="ECO:0000256" key="3">
    <source>
        <dbReference type="ARBA" id="ARBA00023054"/>
    </source>
</evidence>
<evidence type="ECO:0000256" key="5">
    <source>
        <dbReference type="ARBA" id="ARBA00059434"/>
    </source>
</evidence>
<proteinExistence type="predicted"/>
<comment type="function">
    <text evidence="5">May be involved in the reorganization of actin cytoskeleton mediated by RND1, RND2 and RND3. Promotes RHOA activation mediated by GNA12 and GNA13.</text>
</comment>
<keyword evidence="13" id="KW-1185">Reference proteome</keyword>
<reference evidence="12" key="1">
    <citation type="submission" date="2020-06" db="EMBL/GenBank/DDBJ databases">
        <title>Draft genome of Bugula neritina, a colonial animal packing powerful symbionts and potential medicines.</title>
        <authorList>
            <person name="Rayko M."/>
        </authorList>
    </citation>
    <scope>NUCLEOTIDE SEQUENCE [LARGE SCALE GENOMIC DNA]</scope>
    <source>
        <strain evidence="12">Kwan_BN1</strain>
    </source>
</reference>
<evidence type="ECO:0000313" key="12">
    <source>
        <dbReference type="EMBL" id="KAF6028858.1"/>
    </source>
</evidence>
<dbReference type="AlphaFoldDB" id="A0A7J7JTZ8"/>
<evidence type="ECO:0000259" key="11">
    <source>
        <dbReference type="PROSITE" id="PS51399"/>
    </source>
</evidence>
<comment type="caution">
    <text evidence="12">The sequence shown here is derived from an EMBL/GenBank/DDBJ whole genome shotgun (WGS) entry which is preliminary data.</text>
</comment>
<dbReference type="Pfam" id="PF08059">
    <property type="entry name" value="SEP"/>
    <property type="match status" value="1"/>
</dbReference>
<feature type="domain" description="SEP" evidence="11">
    <location>
        <begin position="232"/>
        <end position="296"/>
    </location>
</feature>
<evidence type="ECO:0000256" key="8">
    <source>
        <dbReference type="ARBA" id="ARBA00075811"/>
    </source>
</evidence>
<dbReference type="Gene3D" id="3.30.420.210">
    <property type="entry name" value="SEP domain"/>
    <property type="match status" value="1"/>
</dbReference>
<dbReference type="InterPro" id="IPR012989">
    <property type="entry name" value="SEP_domain"/>
</dbReference>
<protein>
    <recommendedName>
        <fullName evidence="7">UBX domain-containing protein 11</fullName>
    </recommendedName>
    <alternativeName>
        <fullName evidence="9">Socius</fullName>
    </alternativeName>
    <alternativeName>
        <fullName evidence="8">UBX domain-containing protein 5</fullName>
    </alternativeName>
</protein>
<organism evidence="12 13">
    <name type="scientific">Bugula neritina</name>
    <name type="common">Brown bryozoan</name>
    <name type="synonym">Sertularia neritina</name>
    <dbReference type="NCBI Taxonomy" id="10212"/>
    <lineage>
        <taxon>Eukaryota</taxon>
        <taxon>Metazoa</taxon>
        <taxon>Spiralia</taxon>
        <taxon>Lophotrochozoa</taxon>
        <taxon>Bryozoa</taxon>
        <taxon>Gymnolaemata</taxon>
        <taxon>Cheilostomatida</taxon>
        <taxon>Flustrina</taxon>
        <taxon>Buguloidea</taxon>
        <taxon>Bugulidae</taxon>
        <taxon>Bugula</taxon>
    </lineage>
</organism>
<name>A0A7J7JTZ8_BUGNE</name>
<dbReference type="PANTHER" id="PTHR23333:SF4">
    <property type="entry name" value="UBX DOMAIN-CONTAINING PROTEIN 11"/>
    <property type="match status" value="1"/>
</dbReference>
<dbReference type="PROSITE" id="PS51399">
    <property type="entry name" value="SEP"/>
    <property type="match status" value="1"/>
</dbReference>
<feature type="region of interest" description="Disordered" evidence="10">
    <location>
        <begin position="1"/>
        <end position="29"/>
    </location>
</feature>
<dbReference type="GO" id="GO:0005856">
    <property type="term" value="C:cytoskeleton"/>
    <property type="evidence" value="ECO:0007669"/>
    <property type="project" value="UniProtKB-SubCell"/>
</dbReference>
<evidence type="ECO:0000256" key="1">
    <source>
        <dbReference type="ARBA" id="ARBA00004245"/>
    </source>
</evidence>
<gene>
    <name evidence="12" type="ORF">EB796_012843</name>
</gene>
<feature type="region of interest" description="Disordered" evidence="10">
    <location>
        <begin position="173"/>
        <end position="196"/>
    </location>
</feature>
<evidence type="ECO:0000256" key="4">
    <source>
        <dbReference type="ARBA" id="ARBA00023212"/>
    </source>
</evidence>
<dbReference type="InterPro" id="IPR036241">
    <property type="entry name" value="NSFL1C_SEP_dom_sf"/>
</dbReference>
<dbReference type="FunFam" id="3.30.420.210:FF:000003">
    <property type="entry name" value="UBX domain protein 11"/>
    <property type="match status" value="1"/>
</dbReference>
<evidence type="ECO:0000256" key="9">
    <source>
        <dbReference type="ARBA" id="ARBA00081109"/>
    </source>
</evidence>
<comment type="subunit">
    <text evidence="6">Interacts with GNA12, GNA13, RND1, RND2 and RND3.</text>
</comment>
<evidence type="ECO:0000256" key="2">
    <source>
        <dbReference type="ARBA" id="ARBA00022490"/>
    </source>
</evidence>
<dbReference type="Proteomes" id="UP000593567">
    <property type="component" value="Unassembled WGS sequence"/>
</dbReference>
<dbReference type="GO" id="GO:0043130">
    <property type="term" value="F:ubiquitin binding"/>
    <property type="evidence" value="ECO:0007669"/>
    <property type="project" value="TreeGrafter"/>
</dbReference>
<dbReference type="EMBL" id="VXIV02001900">
    <property type="protein sequence ID" value="KAF6028858.1"/>
    <property type="molecule type" value="Genomic_DNA"/>
</dbReference>
<evidence type="ECO:0000256" key="10">
    <source>
        <dbReference type="SAM" id="MobiDB-lite"/>
    </source>
</evidence>
<feature type="compositionally biased region" description="Polar residues" evidence="10">
    <location>
        <begin position="173"/>
        <end position="195"/>
    </location>
</feature>
<dbReference type="SUPFAM" id="SSF102848">
    <property type="entry name" value="NSFL1 (p97 ATPase) cofactor p47, SEP domain"/>
    <property type="match status" value="1"/>
</dbReference>
<keyword evidence="2" id="KW-0963">Cytoplasm</keyword>
<dbReference type="PANTHER" id="PTHR23333">
    <property type="entry name" value="UBX DOMAIN CONTAINING PROTEIN"/>
    <property type="match status" value="1"/>
</dbReference>
<dbReference type="GO" id="GO:0043161">
    <property type="term" value="P:proteasome-mediated ubiquitin-dependent protein catabolic process"/>
    <property type="evidence" value="ECO:0007669"/>
    <property type="project" value="TreeGrafter"/>
</dbReference>
<evidence type="ECO:0000313" key="13">
    <source>
        <dbReference type="Proteomes" id="UP000593567"/>
    </source>
</evidence>
<dbReference type="OrthoDB" id="25887at2759"/>
<comment type="subcellular location">
    <subcellularLocation>
        <location evidence="1">Cytoplasm</location>
        <location evidence="1">Cytoskeleton</location>
    </subcellularLocation>
</comment>
<keyword evidence="4" id="KW-0206">Cytoskeleton</keyword>
<evidence type="ECO:0000256" key="7">
    <source>
        <dbReference type="ARBA" id="ARBA00073759"/>
    </source>
</evidence>
<accession>A0A7J7JTZ8</accession>